<feature type="transmembrane region" description="Helical" evidence="7">
    <location>
        <begin position="152"/>
        <end position="167"/>
    </location>
</feature>
<sequence length="263" mass="30709">MWTHKHTNIELFSLSQSLQQGCTALLLFPMLTSDSGAIRLHMKGLVFRRFRPDLNMRDAHEMWMMLLITVVTNITMFPAVWCLHKNGRAFDTCFGLLTAVTSCLYHVCDSIDSPLWLDEGQWHRLDNIATITSIVCWIIYLMDIQKRIVEEYTQYILFTTVLIFQQKNPWDPINTFAPILGSLLILVFRYMLFHPIPSYHKRELCLGFLFLSIGVCFYIRGLDDDNDSYRFYHGCWHGLSGIAAYFNVRILANRQSVLPLKRK</sequence>
<accession>F0WJL9</accession>
<comment type="subcellular location">
    <subcellularLocation>
        <location evidence="1">Cell membrane</location>
        <topology evidence="1">Multi-pass membrane protein</topology>
    </subcellularLocation>
</comment>
<keyword evidence="6 7" id="KW-0472">Membrane</keyword>
<feature type="transmembrane region" description="Helical" evidence="7">
    <location>
        <begin position="204"/>
        <end position="222"/>
    </location>
</feature>
<dbReference type="PANTHER" id="PTHR36561:SF2">
    <property type="entry name" value="HAEMOLYSIN-III RELATED"/>
    <property type="match status" value="1"/>
</dbReference>
<feature type="transmembrane region" description="Helical" evidence="7">
    <location>
        <begin position="234"/>
        <end position="252"/>
    </location>
</feature>
<protein>
    <submittedName>
        <fullName evidence="8">Uncharacterized protein AlNc14C123G6744</fullName>
    </submittedName>
</protein>
<evidence type="ECO:0000256" key="1">
    <source>
        <dbReference type="ARBA" id="ARBA00004651"/>
    </source>
</evidence>
<evidence type="ECO:0000256" key="6">
    <source>
        <dbReference type="ARBA" id="ARBA00023136"/>
    </source>
</evidence>
<keyword evidence="3" id="KW-1003">Cell membrane</keyword>
<evidence type="ECO:0000256" key="3">
    <source>
        <dbReference type="ARBA" id="ARBA00022475"/>
    </source>
</evidence>
<evidence type="ECO:0000256" key="7">
    <source>
        <dbReference type="SAM" id="Phobius"/>
    </source>
</evidence>
<comment type="similarity">
    <text evidence="2">Belongs to the TMEM8 family.</text>
</comment>
<evidence type="ECO:0000256" key="2">
    <source>
        <dbReference type="ARBA" id="ARBA00005542"/>
    </source>
</evidence>
<gene>
    <name evidence="8" type="primary">AlNc14C123G6744</name>
    <name evidence="8" type="ORF">ALNC14_076110</name>
</gene>
<name>F0WJL9_9STRA</name>
<dbReference type="GO" id="GO:0005886">
    <property type="term" value="C:plasma membrane"/>
    <property type="evidence" value="ECO:0007669"/>
    <property type="project" value="UniProtKB-SubCell"/>
</dbReference>
<dbReference type="Pfam" id="PF12036">
    <property type="entry name" value="DUF3522"/>
    <property type="match status" value="1"/>
</dbReference>
<reference evidence="8" key="1">
    <citation type="journal article" date="2011" name="PLoS Biol.">
        <title>Gene gain and loss during evolution of obligate parasitism in the white rust pathogen of Arabidopsis thaliana.</title>
        <authorList>
            <person name="Kemen E."/>
            <person name="Gardiner A."/>
            <person name="Schultz-Larsen T."/>
            <person name="Kemen A.C."/>
            <person name="Balmuth A.L."/>
            <person name="Robert-Seilaniantz A."/>
            <person name="Bailey K."/>
            <person name="Holub E."/>
            <person name="Studholme D.J."/>
            <person name="Maclean D."/>
            <person name="Jones J.D."/>
        </authorList>
    </citation>
    <scope>NUCLEOTIDE SEQUENCE</scope>
</reference>
<dbReference type="PANTHER" id="PTHR36561">
    <property type="entry name" value="HAEMOLYSIN-III RELATED-RELATED"/>
    <property type="match status" value="1"/>
</dbReference>
<proteinExistence type="inferred from homology"/>
<evidence type="ECO:0000256" key="4">
    <source>
        <dbReference type="ARBA" id="ARBA00022692"/>
    </source>
</evidence>
<dbReference type="InterPro" id="IPR021910">
    <property type="entry name" value="NGX6/PGAP6/MYMK"/>
</dbReference>
<dbReference type="AlphaFoldDB" id="F0WJL9"/>
<keyword evidence="4 7" id="KW-0812">Transmembrane</keyword>
<feature type="transmembrane region" description="Helical" evidence="7">
    <location>
        <begin position="62"/>
        <end position="82"/>
    </location>
</feature>
<reference evidence="8" key="2">
    <citation type="submission" date="2011-02" db="EMBL/GenBank/DDBJ databases">
        <authorList>
            <person name="MacLean D."/>
        </authorList>
    </citation>
    <scope>NUCLEOTIDE SEQUENCE</scope>
</reference>
<organism evidence="8">
    <name type="scientific">Albugo laibachii Nc14</name>
    <dbReference type="NCBI Taxonomy" id="890382"/>
    <lineage>
        <taxon>Eukaryota</taxon>
        <taxon>Sar</taxon>
        <taxon>Stramenopiles</taxon>
        <taxon>Oomycota</taxon>
        <taxon>Peronosporomycetes</taxon>
        <taxon>Albuginales</taxon>
        <taxon>Albuginaceae</taxon>
        <taxon>Albugo</taxon>
    </lineage>
</organism>
<feature type="transmembrane region" description="Helical" evidence="7">
    <location>
        <begin position="173"/>
        <end position="192"/>
    </location>
</feature>
<evidence type="ECO:0000313" key="8">
    <source>
        <dbReference type="EMBL" id="CCA21468.1"/>
    </source>
</evidence>
<dbReference type="EMBL" id="FR824168">
    <property type="protein sequence ID" value="CCA21468.1"/>
    <property type="molecule type" value="Genomic_DNA"/>
</dbReference>
<dbReference type="HOGENOM" id="CLU_092617_0_0_1"/>
<keyword evidence="5 7" id="KW-1133">Transmembrane helix</keyword>
<evidence type="ECO:0000256" key="5">
    <source>
        <dbReference type="ARBA" id="ARBA00022989"/>
    </source>
</evidence>